<keyword evidence="3" id="KW-1185">Reference proteome</keyword>
<protein>
    <submittedName>
        <fullName evidence="2">Uncharacterized protein</fullName>
    </submittedName>
</protein>
<sequence length="82" mass="9485">MRKLIEQVISPSSNDSLPVIKDQRRYEYQMARDNKGRLAVTGVKLVENYQRLQSRGKSGKQPHKPTGIAKMRRAARKARRVH</sequence>
<dbReference type="Proteomes" id="UP001235341">
    <property type="component" value="Chromosome"/>
</dbReference>
<dbReference type="EMBL" id="CP133586">
    <property type="protein sequence ID" value="WMT12544.1"/>
    <property type="molecule type" value="Genomic_DNA"/>
</dbReference>
<organism evidence="2 3">
    <name type="scientific">Serratia fonticola</name>
    <dbReference type="NCBI Taxonomy" id="47917"/>
    <lineage>
        <taxon>Bacteria</taxon>
        <taxon>Pseudomonadati</taxon>
        <taxon>Pseudomonadota</taxon>
        <taxon>Gammaproteobacteria</taxon>
        <taxon>Enterobacterales</taxon>
        <taxon>Yersiniaceae</taxon>
        <taxon>Serratia</taxon>
    </lineage>
</organism>
<accession>A0ABY9PHF7</accession>
<evidence type="ECO:0000313" key="2">
    <source>
        <dbReference type="EMBL" id="WMT12544.1"/>
    </source>
</evidence>
<evidence type="ECO:0000313" key="3">
    <source>
        <dbReference type="Proteomes" id="UP001235341"/>
    </source>
</evidence>
<reference evidence="2 3" key="1">
    <citation type="submission" date="2023-08" db="EMBL/GenBank/DDBJ databases">
        <title>Complete Genome and Methylome dissection of Serratia fonticola NEB369.</title>
        <authorList>
            <person name="Fomenkov A."/>
            <person name="Roberts R.D."/>
        </authorList>
    </citation>
    <scope>NUCLEOTIDE SEQUENCE [LARGE SCALE GENOMIC DNA]</scope>
    <source>
        <strain evidence="2 3">NEB369</strain>
    </source>
</reference>
<proteinExistence type="predicted"/>
<dbReference type="RefSeq" id="WP_309204807.1">
    <property type="nucleotide sequence ID" value="NZ_CP133586.1"/>
</dbReference>
<name>A0ABY9PHF7_SERFO</name>
<gene>
    <name evidence="2" type="ORF">RFB13_14840</name>
</gene>
<feature type="compositionally biased region" description="Basic residues" evidence="1">
    <location>
        <begin position="70"/>
        <end position="82"/>
    </location>
</feature>
<feature type="region of interest" description="Disordered" evidence="1">
    <location>
        <begin position="53"/>
        <end position="82"/>
    </location>
</feature>
<evidence type="ECO:0000256" key="1">
    <source>
        <dbReference type="SAM" id="MobiDB-lite"/>
    </source>
</evidence>